<accession>A0A8T3YJ14</accession>
<evidence type="ECO:0000313" key="3">
    <source>
        <dbReference type="Proteomes" id="UP000732298"/>
    </source>
</evidence>
<organism evidence="2 3">
    <name type="scientific">Candidatus Iainarchaeum sp</name>
    <dbReference type="NCBI Taxonomy" id="3101447"/>
    <lineage>
        <taxon>Archaea</taxon>
        <taxon>Candidatus Iainarchaeota</taxon>
        <taxon>Candidatus Iainarchaeia</taxon>
        <taxon>Candidatus Iainarchaeales</taxon>
        <taxon>Candidatus Iainarchaeaceae</taxon>
        <taxon>Candidatus Iainarchaeum</taxon>
    </lineage>
</organism>
<evidence type="ECO:0008006" key="4">
    <source>
        <dbReference type="Google" id="ProtNLM"/>
    </source>
</evidence>
<dbReference type="EMBL" id="JACQPB010000034">
    <property type="protein sequence ID" value="MBI4210514.1"/>
    <property type="molecule type" value="Genomic_DNA"/>
</dbReference>
<evidence type="ECO:0000313" key="2">
    <source>
        <dbReference type="EMBL" id="MBI4210514.1"/>
    </source>
</evidence>
<proteinExistence type="predicted"/>
<dbReference type="AlphaFoldDB" id="A0A8T3YJ14"/>
<reference evidence="2" key="1">
    <citation type="submission" date="2020-07" db="EMBL/GenBank/DDBJ databases">
        <title>Huge and variable diversity of episymbiotic CPR bacteria and DPANN archaea in groundwater ecosystems.</title>
        <authorList>
            <person name="He C.Y."/>
            <person name="Keren R."/>
            <person name="Whittaker M."/>
            <person name="Farag I.F."/>
            <person name="Doudna J."/>
            <person name="Cate J.H.D."/>
            <person name="Banfield J.F."/>
        </authorList>
    </citation>
    <scope>NUCLEOTIDE SEQUENCE</scope>
    <source>
        <strain evidence="2">NC_groundwater_1296_Ag_S-0.2um_52_80</strain>
    </source>
</reference>
<evidence type="ECO:0000256" key="1">
    <source>
        <dbReference type="SAM" id="Phobius"/>
    </source>
</evidence>
<keyword evidence="1" id="KW-0472">Membrane</keyword>
<name>A0A8T3YJ14_9ARCH</name>
<dbReference type="Proteomes" id="UP000732298">
    <property type="component" value="Unassembled WGS sequence"/>
</dbReference>
<feature type="transmembrane region" description="Helical" evidence="1">
    <location>
        <begin position="6"/>
        <end position="25"/>
    </location>
</feature>
<comment type="caution">
    <text evidence="2">The sequence shown here is derived from an EMBL/GenBank/DDBJ whole genome shotgun (WGS) entry which is preliminary data.</text>
</comment>
<sequence length="130" mass="13855">MRGQASVELILIVAITVVLGFLVLVKYTNSHEGIFINATARQALIQEIGSLDTKYTLENVQSALCGSGQNAELRISVIMQPGTKAGDCGRIANKVATAVSLASGRSAQAEKVYFNQPEALKCTTITRQCP</sequence>
<gene>
    <name evidence="2" type="ORF">HY544_03350</name>
</gene>
<protein>
    <recommendedName>
        <fullName evidence="4">Class III signal peptide-containing protein</fullName>
    </recommendedName>
</protein>
<keyword evidence="1" id="KW-1133">Transmembrane helix</keyword>
<keyword evidence="1" id="KW-0812">Transmembrane</keyword>